<dbReference type="InterPro" id="IPR036429">
    <property type="entry name" value="SpoA-like_sf"/>
</dbReference>
<dbReference type="Proteomes" id="UP000886674">
    <property type="component" value="Unassembled WGS sequence"/>
</dbReference>
<dbReference type="EMBL" id="JAEPCR010000005">
    <property type="protein sequence ID" value="MCG7977054.1"/>
    <property type="molecule type" value="Genomic_DNA"/>
</dbReference>
<keyword evidence="2" id="KW-0282">Flagellum</keyword>
<dbReference type="SUPFAM" id="SSF101801">
    <property type="entry name" value="Surface presentation of antigens (SPOA)"/>
    <property type="match status" value="1"/>
</dbReference>
<protein>
    <submittedName>
        <fullName evidence="2">FliM/FliN family flagellar motor switch protein</fullName>
    </submittedName>
</protein>
<sequence length="250" mass="27476">MEPVISDWAEDWLPDNTSYSLKKLIPLFEYCQEKESAEIEQMVNWVDDNWSGLLRPVEKGLLGSILVGMTDGDLHEMASSKLLRDIGQQALTDLAQRILAGNQAAYDSVPFFVTDNQLPKGAMLRGSGAIVIKLNIGGLYVHYVISPMTVERYLKTLGNPDQELRQKLIPLQTALANQELSARVSLGSATLSLGELATIRIGDVVTLDKHINEPASMRLGKNGDVCEGFIGVKGKSLAFRIAQAKDQYSE</sequence>
<gene>
    <name evidence="2" type="ORF">JAY77_02755</name>
</gene>
<organism evidence="2 3">
    <name type="scientific">Candidatus Thiodiazotropha taylori</name>
    <dbReference type="NCBI Taxonomy" id="2792791"/>
    <lineage>
        <taxon>Bacteria</taxon>
        <taxon>Pseudomonadati</taxon>
        <taxon>Pseudomonadota</taxon>
        <taxon>Gammaproteobacteria</taxon>
        <taxon>Chromatiales</taxon>
        <taxon>Sedimenticolaceae</taxon>
        <taxon>Candidatus Thiodiazotropha</taxon>
    </lineage>
</organism>
<proteinExistence type="predicted"/>
<dbReference type="Gene3D" id="2.30.330.10">
    <property type="entry name" value="SpoA-like"/>
    <property type="match status" value="1"/>
</dbReference>
<dbReference type="InterPro" id="IPR001543">
    <property type="entry name" value="FliN-like_C"/>
</dbReference>
<keyword evidence="2" id="KW-0969">Cilium</keyword>
<comment type="caution">
    <text evidence="2">The sequence shown here is derived from an EMBL/GenBank/DDBJ whole genome shotgun (WGS) entry which is preliminary data.</text>
</comment>
<feature type="domain" description="Flagellar motor switch protein FliN-like C-terminal" evidence="1">
    <location>
        <begin position="178"/>
        <end position="243"/>
    </location>
</feature>
<dbReference type="Pfam" id="PF01052">
    <property type="entry name" value="FliMN_C"/>
    <property type="match status" value="1"/>
</dbReference>
<dbReference type="AlphaFoldDB" id="A0A9E4NHM7"/>
<evidence type="ECO:0000259" key="1">
    <source>
        <dbReference type="Pfam" id="PF01052"/>
    </source>
</evidence>
<keyword evidence="2" id="KW-0966">Cell projection</keyword>
<name>A0A9E4NHM7_9GAMM</name>
<reference evidence="2" key="1">
    <citation type="journal article" date="2021" name="Proc. Natl. Acad. Sci. U.S.A.">
        <title>Global biogeography of chemosynthetic symbionts reveals both localized and globally distributed symbiont groups. .</title>
        <authorList>
            <person name="Osvatic J.T."/>
            <person name="Wilkins L.G.E."/>
            <person name="Leibrecht L."/>
            <person name="Leray M."/>
            <person name="Zauner S."/>
            <person name="Polzin J."/>
            <person name="Camacho Y."/>
            <person name="Gros O."/>
            <person name="van Gils J.A."/>
            <person name="Eisen J.A."/>
            <person name="Petersen J.M."/>
            <person name="Yuen B."/>
        </authorList>
    </citation>
    <scope>NUCLEOTIDE SEQUENCE</scope>
    <source>
        <strain evidence="2">MAGclacostrist055</strain>
    </source>
</reference>
<evidence type="ECO:0000313" key="3">
    <source>
        <dbReference type="Proteomes" id="UP000886674"/>
    </source>
</evidence>
<accession>A0A9E4NHM7</accession>
<evidence type="ECO:0000313" key="2">
    <source>
        <dbReference type="EMBL" id="MCG7977054.1"/>
    </source>
</evidence>